<dbReference type="SUPFAM" id="SSF55874">
    <property type="entry name" value="ATPase domain of HSP90 chaperone/DNA topoisomerase II/histidine kinase"/>
    <property type="match status" value="1"/>
</dbReference>
<dbReference type="PROSITE" id="PS50894">
    <property type="entry name" value="HPT"/>
    <property type="match status" value="1"/>
</dbReference>
<name>A0AAU7KE89_9GAMM</name>
<feature type="transmembrane region" description="Helical" evidence="8">
    <location>
        <begin position="7"/>
        <end position="29"/>
    </location>
</feature>
<proteinExistence type="predicted"/>
<dbReference type="InterPro" id="IPR036890">
    <property type="entry name" value="HATPase_C_sf"/>
</dbReference>
<dbReference type="PROSITE" id="PS50110">
    <property type="entry name" value="RESPONSE_REGULATORY"/>
    <property type="match status" value="1"/>
</dbReference>
<comment type="catalytic activity">
    <reaction evidence="1">
        <text>ATP + protein L-histidine = ADP + protein N-phospho-L-histidine.</text>
        <dbReference type="EC" id="2.7.13.3"/>
    </reaction>
</comment>
<keyword evidence="8" id="KW-1133">Transmembrane helix</keyword>
<keyword evidence="8" id="KW-0812">Transmembrane</keyword>
<keyword evidence="12" id="KW-0547">Nucleotide-binding</keyword>
<dbReference type="GO" id="GO:0005524">
    <property type="term" value="F:ATP binding"/>
    <property type="evidence" value="ECO:0007669"/>
    <property type="project" value="UniProtKB-KW"/>
</dbReference>
<accession>A0AAU7KE89</accession>
<dbReference type="InterPro" id="IPR011006">
    <property type="entry name" value="CheY-like_superfamily"/>
</dbReference>
<dbReference type="InterPro" id="IPR036097">
    <property type="entry name" value="HisK_dim/P_sf"/>
</dbReference>
<feature type="domain" description="HPt" evidence="11">
    <location>
        <begin position="680"/>
        <end position="773"/>
    </location>
</feature>
<dbReference type="Gene3D" id="1.20.120.160">
    <property type="entry name" value="HPT domain"/>
    <property type="match status" value="1"/>
</dbReference>
<reference evidence="12" key="1">
    <citation type="submission" date="2022-06" db="EMBL/GenBank/DDBJ databases">
        <title>A novel DMS-producing enzyme.</title>
        <authorList>
            <person name="Zhang Y."/>
        </authorList>
    </citation>
    <scope>NUCLEOTIDE SEQUENCE</scope>
    <source>
        <strain evidence="12">RT37</strain>
    </source>
</reference>
<dbReference type="InterPro" id="IPR036641">
    <property type="entry name" value="HPT_dom_sf"/>
</dbReference>
<evidence type="ECO:0000256" key="8">
    <source>
        <dbReference type="SAM" id="Phobius"/>
    </source>
</evidence>
<dbReference type="InterPro" id="IPR004358">
    <property type="entry name" value="Sig_transdc_His_kin-like_C"/>
</dbReference>
<dbReference type="EMBL" id="CP098827">
    <property type="protein sequence ID" value="XBO69904.1"/>
    <property type="molecule type" value="Genomic_DNA"/>
</dbReference>
<evidence type="ECO:0000256" key="5">
    <source>
        <dbReference type="PROSITE-ProRule" id="PRU00110"/>
    </source>
</evidence>
<dbReference type="Pfam" id="PF01627">
    <property type="entry name" value="Hpt"/>
    <property type="match status" value="1"/>
</dbReference>
<dbReference type="CDD" id="cd00082">
    <property type="entry name" value="HisKA"/>
    <property type="match status" value="1"/>
</dbReference>
<keyword evidence="3 6" id="KW-0597">Phosphoprotein</keyword>
<feature type="modified residue" description="4-aspartylphosphate" evidence="6">
    <location>
        <position position="522"/>
    </location>
</feature>
<feature type="transmembrane region" description="Helical" evidence="8">
    <location>
        <begin position="173"/>
        <end position="196"/>
    </location>
</feature>
<evidence type="ECO:0000256" key="2">
    <source>
        <dbReference type="ARBA" id="ARBA00012438"/>
    </source>
</evidence>
<dbReference type="Pfam" id="PF00072">
    <property type="entry name" value="Response_reg"/>
    <property type="match status" value="1"/>
</dbReference>
<evidence type="ECO:0000259" key="9">
    <source>
        <dbReference type="PROSITE" id="PS50109"/>
    </source>
</evidence>
<dbReference type="SUPFAM" id="SSF52172">
    <property type="entry name" value="CheY-like"/>
    <property type="match status" value="1"/>
</dbReference>
<dbReference type="SMART" id="SM00388">
    <property type="entry name" value="HisKA"/>
    <property type="match status" value="1"/>
</dbReference>
<evidence type="ECO:0000256" key="7">
    <source>
        <dbReference type="SAM" id="MobiDB-lite"/>
    </source>
</evidence>
<dbReference type="PANTHER" id="PTHR45339">
    <property type="entry name" value="HYBRID SIGNAL TRANSDUCTION HISTIDINE KINASE J"/>
    <property type="match status" value="1"/>
</dbReference>
<dbReference type="Gene3D" id="3.30.565.10">
    <property type="entry name" value="Histidine kinase-like ATPase, C-terminal domain"/>
    <property type="match status" value="1"/>
</dbReference>
<organism evidence="12">
    <name type="scientific">Halomonas sp. RT37</name>
    <dbReference type="NCBI Taxonomy" id="2950872"/>
    <lineage>
        <taxon>Bacteria</taxon>
        <taxon>Pseudomonadati</taxon>
        <taxon>Pseudomonadota</taxon>
        <taxon>Gammaproteobacteria</taxon>
        <taxon>Oceanospirillales</taxon>
        <taxon>Halomonadaceae</taxon>
        <taxon>Halomonas</taxon>
    </lineage>
</organism>
<evidence type="ECO:0000259" key="11">
    <source>
        <dbReference type="PROSITE" id="PS50894"/>
    </source>
</evidence>
<dbReference type="Pfam" id="PF00512">
    <property type="entry name" value="HisKA"/>
    <property type="match status" value="1"/>
</dbReference>
<feature type="region of interest" description="Disordered" evidence="7">
    <location>
        <begin position="600"/>
        <end position="644"/>
    </location>
</feature>
<dbReference type="FunFam" id="3.30.565.10:FF:000010">
    <property type="entry name" value="Sensor histidine kinase RcsC"/>
    <property type="match status" value="1"/>
</dbReference>
<gene>
    <name evidence="12" type="ORF">NFG58_14930</name>
</gene>
<evidence type="ECO:0000256" key="6">
    <source>
        <dbReference type="PROSITE-ProRule" id="PRU00169"/>
    </source>
</evidence>
<dbReference type="AlphaFoldDB" id="A0AAU7KE89"/>
<dbReference type="InterPro" id="IPR001789">
    <property type="entry name" value="Sig_transdc_resp-reg_receiver"/>
</dbReference>
<evidence type="ECO:0000313" key="12">
    <source>
        <dbReference type="EMBL" id="XBO69904.1"/>
    </source>
</evidence>
<dbReference type="SMART" id="SM00448">
    <property type="entry name" value="REC"/>
    <property type="match status" value="1"/>
</dbReference>
<dbReference type="Pfam" id="PF02518">
    <property type="entry name" value="HATPase_c"/>
    <property type="match status" value="1"/>
</dbReference>
<evidence type="ECO:0000256" key="4">
    <source>
        <dbReference type="ARBA" id="ARBA00023012"/>
    </source>
</evidence>
<dbReference type="PANTHER" id="PTHR45339:SF3">
    <property type="entry name" value="HISTIDINE KINASE"/>
    <property type="match status" value="1"/>
</dbReference>
<dbReference type="Gene3D" id="1.10.287.130">
    <property type="match status" value="1"/>
</dbReference>
<dbReference type="PROSITE" id="PS50109">
    <property type="entry name" value="HIS_KIN"/>
    <property type="match status" value="1"/>
</dbReference>
<dbReference type="Gene3D" id="3.40.50.2300">
    <property type="match status" value="1"/>
</dbReference>
<dbReference type="CDD" id="cd17546">
    <property type="entry name" value="REC_hyHK_CKI1_RcsC-like"/>
    <property type="match status" value="1"/>
</dbReference>
<evidence type="ECO:0000259" key="10">
    <source>
        <dbReference type="PROSITE" id="PS50110"/>
    </source>
</evidence>
<evidence type="ECO:0000256" key="1">
    <source>
        <dbReference type="ARBA" id="ARBA00000085"/>
    </source>
</evidence>
<dbReference type="SUPFAM" id="SSF47384">
    <property type="entry name" value="Homodimeric domain of signal transducing histidine kinase"/>
    <property type="match status" value="1"/>
</dbReference>
<keyword evidence="12" id="KW-0067">ATP-binding</keyword>
<dbReference type="SUPFAM" id="SSF47226">
    <property type="entry name" value="Histidine-containing phosphotransfer domain, HPT domain"/>
    <property type="match status" value="1"/>
</dbReference>
<keyword evidence="4" id="KW-0902">Two-component regulatory system</keyword>
<evidence type="ECO:0000256" key="3">
    <source>
        <dbReference type="ARBA" id="ARBA00022553"/>
    </source>
</evidence>
<dbReference type="InterPro" id="IPR003594">
    <property type="entry name" value="HATPase_dom"/>
</dbReference>
<dbReference type="GO" id="GO:0000155">
    <property type="term" value="F:phosphorelay sensor kinase activity"/>
    <property type="evidence" value="ECO:0007669"/>
    <property type="project" value="InterPro"/>
</dbReference>
<protein>
    <recommendedName>
        <fullName evidence="2">histidine kinase</fullName>
        <ecNumber evidence="2">2.7.13.3</ecNumber>
    </recommendedName>
</protein>
<dbReference type="RefSeq" id="WP_348826857.1">
    <property type="nucleotide sequence ID" value="NZ_CP098827.1"/>
</dbReference>
<feature type="modified residue" description="Phosphohistidine" evidence="5">
    <location>
        <position position="719"/>
    </location>
</feature>
<dbReference type="GO" id="GO:0005886">
    <property type="term" value="C:plasma membrane"/>
    <property type="evidence" value="ECO:0007669"/>
    <property type="project" value="UniProtKB-SubCell"/>
</dbReference>
<dbReference type="SMART" id="SM00387">
    <property type="entry name" value="HATPase_c"/>
    <property type="match status" value="1"/>
</dbReference>
<dbReference type="InterPro" id="IPR008207">
    <property type="entry name" value="Sig_transdc_His_kin_Hpt_dom"/>
</dbReference>
<feature type="domain" description="Histidine kinase" evidence="9">
    <location>
        <begin position="236"/>
        <end position="452"/>
    </location>
</feature>
<feature type="domain" description="Response regulatory" evidence="10">
    <location>
        <begin position="473"/>
        <end position="597"/>
    </location>
</feature>
<dbReference type="PRINTS" id="PR00344">
    <property type="entry name" value="BCTRLSENSOR"/>
</dbReference>
<feature type="compositionally biased region" description="Low complexity" evidence="7">
    <location>
        <begin position="601"/>
        <end position="613"/>
    </location>
</feature>
<sequence>MAHRLRIRIPAIAAVVFIVAVMVTGGLIYDRNKAIYHRDVDTVTWTLYQYDRSLRDLRLAIWERGDSRLDETLLDFELLYGRFMVLLEGQTSNFLDRYATGRELIDELDRGMQRLDRRFIAVADGDVAYDAALRRELIERLGEAQELSRQLMLHHGRIAAEERSADMGVLGRLYIAVLISILLSLIAGGVLIRALVKEARQHRHKTHLLESQSETLREAYQRMEVANRAKSDFMAIMSHEIRTPLNGVLGMAELLHDEPLSDQGRRQIEGLRDSAAGLRSVINDVLDYTRIEAGHLAVERQPFHLSRMLEQLATGYQTQSRSGVQFLMRAAPALPTWVDGDVHRLRQVLMNLLNNAFKFTESGFVMLRVSDNGDGRLTFMVYDTGCGIAQQDQQRIFEPFAQTDTALSRRHEGAGLGLAICSQLVAAMGGELKVESQPESGSRFWFDLPLPVVAGVEEGAASTGQQEPLESQHVLVVEDNALNRELVAAMLTRLGQTCELVGNGEQALEALGQRRFDLVLMDMQMPVMDGLETTRRWRQHEEALREQGQRVQRLPVIAVTANVMPEHHRACLDAGMDDVIGKPFSRKELSAALRRYSRVHAAPSSADASPSGGDNAGRGGDGRGCDGRASGPDRGLDSETLGGTVEAAPAVVAPMLEDRPRIDETLLAGDTVEELRQVMSPQGLSRMVANYLQRFPERLEQMREALSVGDHQALGQIAHDVKGVSASLGCQALEAQAARVERMANDGQQAELETQLEILARLGPATGQALRSAGLLQT</sequence>
<keyword evidence="8" id="KW-0472">Membrane</keyword>
<dbReference type="EC" id="2.7.13.3" evidence="2"/>
<dbReference type="InterPro" id="IPR005467">
    <property type="entry name" value="His_kinase_dom"/>
</dbReference>
<dbReference type="InterPro" id="IPR003661">
    <property type="entry name" value="HisK_dim/P_dom"/>
</dbReference>
<dbReference type="CDD" id="cd16922">
    <property type="entry name" value="HATPase_EvgS-ArcB-TorS-like"/>
    <property type="match status" value="1"/>
</dbReference>